<reference evidence="13 14" key="1">
    <citation type="journal article" date="2023" name="bioRxiv">
        <title>Conserved and derived expression patterns and positive selection on dental genes reveal complex evolutionary context of ever-growing rodent molars.</title>
        <authorList>
            <person name="Calamari Z.T."/>
            <person name="Song A."/>
            <person name="Cohen E."/>
            <person name="Akter M."/>
            <person name="Roy R.D."/>
            <person name="Hallikas O."/>
            <person name="Christensen M.M."/>
            <person name="Li P."/>
            <person name="Marangoni P."/>
            <person name="Jernvall J."/>
            <person name="Klein O.D."/>
        </authorList>
    </citation>
    <scope>NUCLEOTIDE SEQUENCE [LARGE SCALE GENOMIC DNA]</scope>
    <source>
        <strain evidence="13">V071</strain>
    </source>
</reference>
<dbReference type="Proteomes" id="UP001488838">
    <property type="component" value="Unassembled WGS sequence"/>
</dbReference>
<dbReference type="PROSITE" id="PS00028">
    <property type="entry name" value="ZINC_FINGER_C2H2_1"/>
    <property type="match status" value="1"/>
</dbReference>
<dbReference type="PANTHER" id="PTHR24381:SF390">
    <property type="entry name" value="ZINC FINGER PROTEIN 37 HOMOLOG"/>
    <property type="match status" value="1"/>
</dbReference>
<evidence type="ECO:0000256" key="7">
    <source>
        <dbReference type="ARBA" id="ARBA00023015"/>
    </source>
</evidence>
<dbReference type="FunFam" id="3.30.160.60:FF:002343">
    <property type="entry name" value="Zinc finger protein 33A"/>
    <property type="match status" value="1"/>
</dbReference>
<comment type="subcellular location">
    <subcellularLocation>
        <location evidence="1">Nucleus</location>
    </subcellularLocation>
</comment>
<keyword evidence="3" id="KW-0479">Metal-binding</keyword>
<sequence length="229" mass="26299">HPATHFGNFPHEYDERGDAFNCDSFCTQTQSIYSGEKPYVYNNCGNAINLTSFSVSIRGFTLERNHMNVRTETKPSDRVPTWLSIRESTLERNPLRAMNVGLLCGSCYAFPIEHQRIHTGGKQYECKECNKALRQSTHLNQHQRIHTGEKPYECSAVMVHTLISIREFRWGKSYECNKWGAAFPQTLSLRLHQRIHAGENPYKSSEYGTSFSCSSALRGHQRIHNREAL</sequence>
<dbReference type="FunFam" id="3.30.160.60:FF:001498">
    <property type="entry name" value="Zinc finger protein 404"/>
    <property type="match status" value="1"/>
</dbReference>
<dbReference type="InterPro" id="IPR036236">
    <property type="entry name" value="Znf_C2H2_sf"/>
</dbReference>
<proteinExistence type="inferred from homology"/>
<dbReference type="GO" id="GO:0000977">
    <property type="term" value="F:RNA polymerase II transcription regulatory region sequence-specific DNA binding"/>
    <property type="evidence" value="ECO:0007669"/>
    <property type="project" value="TreeGrafter"/>
</dbReference>
<evidence type="ECO:0000256" key="11">
    <source>
        <dbReference type="PROSITE-ProRule" id="PRU00042"/>
    </source>
</evidence>
<dbReference type="SUPFAM" id="SSF57667">
    <property type="entry name" value="beta-beta-alpha zinc fingers"/>
    <property type="match status" value="3"/>
</dbReference>
<protein>
    <recommendedName>
        <fullName evidence="12">C2H2-type domain-containing protein</fullName>
    </recommendedName>
</protein>
<dbReference type="GO" id="GO:0005634">
    <property type="term" value="C:nucleus"/>
    <property type="evidence" value="ECO:0007669"/>
    <property type="project" value="UniProtKB-SubCell"/>
</dbReference>
<dbReference type="PROSITE" id="PS50157">
    <property type="entry name" value="ZINC_FINGER_C2H2_2"/>
    <property type="match status" value="2"/>
</dbReference>
<keyword evidence="4" id="KW-0677">Repeat</keyword>
<organism evidence="13 14">
    <name type="scientific">Myodes glareolus</name>
    <name type="common">Bank vole</name>
    <name type="synonym">Clethrionomys glareolus</name>
    <dbReference type="NCBI Taxonomy" id="447135"/>
    <lineage>
        <taxon>Eukaryota</taxon>
        <taxon>Metazoa</taxon>
        <taxon>Chordata</taxon>
        <taxon>Craniata</taxon>
        <taxon>Vertebrata</taxon>
        <taxon>Euteleostomi</taxon>
        <taxon>Mammalia</taxon>
        <taxon>Eutheria</taxon>
        <taxon>Euarchontoglires</taxon>
        <taxon>Glires</taxon>
        <taxon>Rodentia</taxon>
        <taxon>Myomorpha</taxon>
        <taxon>Muroidea</taxon>
        <taxon>Cricetidae</taxon>
        <taxon>Arvicolinae</taxon>
        <taxon>Myodes</taxon>
    </lineage>
</organism>
<keyword evidence="14" id="KW-1185">Reference proteome</keyword>
<comment type="caution">
    <text evidence="13">The sequence shown here is derived from an EMBL/GenBank/DDBJ whole genome shotgun (WGS) entry which is preliminary data.</text>
</comment>
<evidence type="ECO:0000256" key="9">
    <source>
        <dbReference type="ARBA" id="ARBA00023163"/>
    </source>
</evidence>
<keyword evidence="5 11" id="KW-0863">Zinc-finger</keyword>
<dbReference type="Gene3D" id="3.30.160.60">
    <property type="entry name" value="Classic Zinc Finger"/>
    <property type="match status" value="3"/>
</dbReference>
<evidence type="ECO:0000313" key="13">
    <source>
        <dbReference type="EMBL" id="KAK7802820.1"/>
    </source>
</evidence>
<dbReference type="PANTHER" id="PTHR24381">
    <property type="entry name" value="ZINC FINGER PROTEIN"/>
    <property type="match status" value="1"/>
</dbReference>
<keyword evidence="10" id="KW-0539">Nucleus</keyword>
<dbReference type="EMBL" id="JBBHLL010000443">
    <property type="protein sequence ID" value="KAK7802820.1"/>
    <property type="molecule type" value="Genomic_DNA"/>
</dbReference>
<dbReference type="InterPro" id="IPR013087">
    <property type="entry name" value="Znf_C2H2_type"/>
</dbReference>
<evidence type="ECO:0000256" key="5">
    <source>
        <dbReference type="ARBA" id="ARBA00022771"/>
    </source>
</evidence>
<evidence type="ECO:0000256" key="10">
    <source>
        <dbReference type="ARBA" id="ARBA00023242"/>
    </source>
</evidence>
<evidence type="ECO:0000256" key="1">
    <source>
        <dbReference type="ARBA" id="ARBA00004123"/>
    </source>
</evidence>
<keyword evidence="6" id="KW-0862">Zinc</keyword>
<evidence type="ECO:0000256" key="8">
    <source>
        <dbReference type="ARBA" id="ARBA00023125"/>
    </source>
</evidence>
<feature type="domain" description="C2H2-type" evidence="12">
    <location>
        <begin position="174"/>
        <end position="201"/>
    </location>
</feature>
<keyword evidence="9" id="KW-0804">Transcription</keyword>
<evidence type="ECO:0000256" key="2">
    <source>
        <dbReference type="ARBA" id="ARBA00006991"/>
    </source>
</evidence>
<dbReference type="AlphaFoldDB" id="A0AAW0HMR3"/>
<feature type="non-terminal residue" evidence="13">
    <location>
        <position position="1"/>
    </location>
</feature>
<evidence type="ECO:0000313" key="14">
    <source>
        <dbReference type="Proteomes" id="UP001488838"/>
    </source>
</evidence>
<name>A0AAW0HMR3_MYOGA</name>
<evidence type="ECO:0000256" key="6">
    <source>
        <dbReference type="ARBA" id="ARBA00022833"/>
    </source>
</evidence>
<evidence type="ECO:0000256" key="3">
    <source>
        <dbReference type="ARBA" id="ARBA00022723"/>
    </source>
</evidence>
<dbReference type="FunFam" id="3.30.160.60:FF:000012">
    <property type="entry name" value="RB-associated KRAB zinc finger protein-like"/>
    <property type="match status" value="1"/>
</dbReference>
<evidence type="ECO:0000259" key="12">
    <source>
        <dbReference type="PROSITE" id="PS50157"/>
    </source>
</evidence>
<evidence type="ECO:0000256" key="4">
    <source>
        <dbReference type="ARBA" id="ARBA00022737"/>
    </source>
</evidence>
<gene>
    <name evidence="13" type="ORF">U0070_016303</name>
</gene>
<dbReference type="SMART" id="SM00355">
    <property type="entry name" value="ZnF_C2H2"/>
    <property type="match status" value="2"/>
</dbReference>
<accession>A0AAW0HMR3</accession>
<feature type="domain" description="C2H2-type" evidence="12">
    <location>
        <begin position="124"/>
        <end position="151"/>
    </location>
</feature>
<keyword evidence="8" id="KW-0238">DNA-binding</keyword>
<dbReference type="GO" id="GO:0000981">
    <property type="term" value="F:DNA-binding transcription factor activity, RNA polymerase II-specific"/>
    <property type="evidence" value="ECO:0007669"/>
    <property type="project" value="TreeGrafter"/>
</dbReference>
<dbReference type="GO" id="GO:0008270">
    <property type="term" value="F:zinc ion binding"/>
    <property type="evidence" value="ECO:0007669"/>
    <property type="project" value="UniProtKB-KW"/>
</dbReference>
<comment type="similarity">
    <text evidence="2">Belongs to the krueppel C2H2-type zinc-finger protein family.</text>
</comment>
<keyword evidence="7" id="KW-0805">Transcription regulation</keyword>